<organism evidence="1 2">
    <name type="scientific">Triparma columacea</name>
    <dbReference type="NCBI Taxonomy" id="722753"/>
    <lineage>
        <taxon>Eukaryota</taxon>
        <taxon>Sar</taxon>
        <taxon>Stramenopiles</taxon>
        <taxon>Ochrophyta</taxon>
        <taxon>Bolidophyceae</taxon>
        <taxon>Parmales</taxon>
        <taxon>Triparmaceae</taxon>
        <taxon>Triparma</taxon>
    </lineage>
</organism>
<comment type="caution">
    <text evidence="1">The sequence shown here is derived from an EMBL/GenBank/DDBJ whole genome shotgun (WGS) entry which is preliminary data.</text>
</comment>
<protein>
    <submittedName>
        <fullName evidence="1">Uncharacterized protein</fullName>
    </submittedName>
</protein>
<gene>
    <name evidence="1" type="ORF">TrCOL_g10103</name>
</gene>
<keyword evidence="2" id="KW-1185">Reference proteome</keyword>
<accession>A0A9W7L9X4</accession>
<evidence type="ECO:0000313" key="2">
    <source>
        <dbReference type="Proteomes" id="UP001165065"/>
    </source>
</evidence>
<dbReference type="Proteomes" id="UP001165065">
    <property type="component" value="Unassembled WGS sequence"/>
</dbReference>
<dbReference type="AlphaFoldDB" id="A0A9W7L9X4"/>
<dbReference type="EMBL" id="BRYA01000135">
    <property type="protein sequence ID" value="GMI40738.1"/>
    <property type="molecule type" value="Genomic_DNA"/>
</dbReference>
<proteinExistence type="predicted"/>
<name>A0A9W7L9X4_9STRA</name>
<reference evidence="2" key="1">
    <citation type="journal article" date="2023" name="Commun. Biol.">
        <title>Genome analysis of Parmales, the sister group of diatoms, reveals the evolutionary specialization of diatoms from phago-mixotrophs to photoautotrophs.</title>
        <authorList>
            <person name="Ban H."/>
            <person name="Sato S."/>
            <person name="Yoshikawa S."/>
            <person name="Yamada K."/>
            <person name="Nakamura Y."/>
            <person name="Ichinomiya M."/>
            <person name="Sato N."/>
            <person name="Blanc-Mathieu R."/>
            <person name="Endo H."/>
            <person name="Kuwata A."/>
            <person name="Ogata H."/>
        </authorList>
    </citation>
    <scope>NUCLEOTIDE SEQUENCE [LARGE SCALE GENOMIC DNA]</scope>
</reference>
<sequence length="120" mass="13006">MALKSSIRDYVPLVVSSLVIIDVISGQKFVTFIMGKVYGDSAPPGLGGEDIEGDKAVNNAKGGQSGVKPLIDVDKLVKTSLNQAEDAKSLRTYVDKRRGVKDDIEETRKKINRQLEDLGS</sequence>
<evidence type="ECO:0000313" key="1">
    <source>
        <dbReference type="EMBL" id="GMI40738.1"/>
    </source>
</evidence>
<dbReference type="OrthoDB" id="10572473at2759"/>